<dbReference type="RefSeq" id="WP_161158459.1">
    <property type="nucleotide sequence ID" value="NZ_WEKT01000082.1"/>
</dbReference>
<feature type="domain" description="PTS EIIC type-1" evidence="10">
    <location>
        <begin position="16"/>
        <end position="366"/>
    </location>
</feature>
<feature type="non-terminal residue" evidence="11">
    <location>
        <position position="1"/>
    </location>
</feature>
<keyword evidence="5" id="KW-0598">Phosphotransferase system</keyword>
<feature type="transmembrane region" description="Helical" evidence="9">
    <location>
        <begin position="116"/>
        <end position="135"/>
    </location>
</feature>
<organism evidence="11 12">
    <name type="scientific">Vibrio eleionomae</name>
    <dbReference type="NCBI Taxonomy" id="2653505"/>
    <lineage>
        <taxon>Bacteria</taxon>
        <taxon>Pseudomonadati</taxon>
        <taxon>Pseudomonadota</taxon>
        <taxon>Gammaproteobacteria</taxon>
        <taxon>Vibrionales</taxon>
        <taxon>Vibrionaceae</taxon>
        <taxon>Vibrio</taxon>
    </lineage>
</organism>
<proteinExistence type="predicted"/>
<keyword evidence="12" id="KW-1185">Reference proteome</keyword>
<feature type="transmembrane region" description="Helical" evidence="9">
    <location>
        <begin position="288"/>
        <end position="313"/>
    </location>
</feature>
<reference evidence="11 12" key="1">
    <citation type="submission" date="2019-10" db="EMBL/GenBank/DDBJ databases">
        <title>Vibrio sp. nov. isolated from a shrimp pond.</title>
        <authorList>
            <person name="Gomez-Gil B."/>
            <person name="Enciso-Ibarra J."/>
            <person name="Enciso-Ibarra K."/>
            <person name="Bolan-Mejia C."/>
        </authorList>
    </citation>
    <scope>NUCLEOTIDE SEQUENCE [LARGE SCALE GENOMIC DNA]</scope>
    <source>
        <strain evidence="11 12">CAIM 722</strain>
    </source>
</reference>
<protein>
    <submittedName>
        <fullName evidence="11">Protein-N(Pi)-phosphohistidine--sugar phosphotransferase</fullName>
    </submittedName>
</protein>
<feature type="transmembrane region" description="Helical" evidence="9">
    <location>
        <begin position="147"/>
        <end position="171"/>
    </location>
</feature>
<sequence>DELNKDTLYYVNAFGNFCASVFMPMIPALIIGGLILSFRNLMINYFGISVEGGTAHIMLAIFQAAFAFLPIYIGFNAAKTLKLQPVLGALLGCLLVSPAISNVDGLSMFGFDIPKVNYASSVMPVIFGCLFMFGVDRVLSKIIPEAVTYFLKPLLTISITVPVTLIILGPIGTELSHGFSNGLLWLMHSAGAVAMVVLSVIYPYMVMLGLDKALAPVGINLIATLGYDPLTLTAGFVSNLSIGATAVAIALSVRKNKEKKGMITSFGFTALCGVTEPAFYGALISRPIVLVGTAIGAVCGGLTAGILGMVNYVQGGCPGLLTFLFFLNPDGSMYNLVVSFIVAIVTIVSAFIATKLVLMKTQLTID</sequence>
<evidence type="ECO:0000259" key="10">
    <source>
        <dbReference type="PROSITE" id="PS51103"/>
    </source>
</evidence>
<keyword evidence="11" id="KW-0808">Transferase</keyword>
<dbReference type="PANTHER" id="PTHR30175">
    <property type="entry name" value="PHOSPHOTRANSFERASE SYSTEM TRANSPORT PROTEIN"/>
    <property type="match status" value="1"/>
</dbReference>
<dbReference type="AlphaFoldDB" id="A0A7X4LPX1"/>
<feature type="transmembrane region" description="Helical" evidence="9">
    <location>
        <begin position="57"/>
        <end position="75"/>
    </location>
</feature>
<evidence type="ECO:0000256" key="3">
    <source>
        <dbReference type="ARBA" id="ARBA00022475"/>
    </source>
</evidence>
<evidence type="ECO:0000256" key="6">
    <source>
        <dbReference type="ARBA" id="ARBA00022692"/>
    </source>
</evidence>
<evidence type="ECO:0000313" key="12">
    <source>
        <dbReference type="Proteomes" id="UP000462621"/>
    </source>
</evidence>
<feature type="transmembrane region" description="Helical" evidence="9">
    <location>
        <begin position="13"/>
        <end position="36"/>
    </location>
</feature>
<keyword evidence="7 9" id="KW-1133">Transmembrane helix</keyword>
<keyword evidence="4" id="KW-0762">Sugar transport</keyword>
<evidence type="ECO:0000256" key="7">
    <source>
        <dbReference type="ARBA" id="ARBA00022989"/>
    </source>
</evidence>
<evidence type="ECO:0000256" key="2">
    <source>
        <dbReference type="ARBA" id="ARBA00022448"/>
    </source>
</evidence>
<feature type="transmembrane region" description="Helical" evidence="9">
    <location>
        <begin position="87"/>
        <end position="109"/>
    </location>
</feature>
<keyword evidence="8 9" id="KW-0472">Membrane</keyword>
<evidence type="ECO:0000256" key="9">
    <source>
        <dbReference type="SAM" id="Phobius"/>
    </source>
</evidence>
<accession>A0A7X4LPX1</accession>
<evidence type="ECO:0000256" key="5">
    <source>
        <dbReference type="ARBA" id="ARBA00022683"/>
    </source>
</evidence>
<dbReference type="GO" id="GO:0090589">
    <property type="term" value="F:protein-phosphocysteine-trehalose phosphotransferase system transporter activity"/>
    <property type="evidence" value="ECO:0007669"/>
    <property type="project" value="TreeGrafter"/>
</dbReference>
<evidence type="ECO:0000313" key="11">
    <source>
        <dbReference type="EMBL" id="MZI95969.1"/>
    </source>
</evidence>
<dbReference type="PANTHER" id="PTHR30175:SF1">
    <property type="entry name" value="PTS SYSTEM ARBUTIN-, CELLOBIOSE-, AND SALICIN-SPECIFIC EIIBC COMPONENT-RELATED"/>
    <property type="match status" value="1"/>
</dbReference>
<dbReference type="InterPro" id="IPR050558">
    <property type="entry name" value="PTS_Sugar-Specific_Components"/>
</dbReference>
<gene>
    <name evidence="11" type="ORF">F9817_22540</name>
</gene>
<keyword evidence="6 9" id="KW-0812">Transmembrane</keyword>
<comment type="caution">
    <text evidence="11">The sequence shown here is derived from an EMBL/GenBank/DDBJ whole genome shotgun (WGS) entry which is preliminary data.</text>
</comment>
<dbReference type="InterPro" id="IPR003352">
    <property type="entry name" value="PTS_EIIC"/>
</dbReference>
<dbReference type="Proteomes" id="UP000462621">
    <property type="component" value="Unassembled WGS sequence"/>
</dbReference>
<feature type="transmembrane region" description="Helical" evidence="9">
    <location>
        <begin position="183"/>
        <end position="210"/>
    </location>
</feature>
<evidence type="ECO:0000256" key="1">
    <source>
        <dbReference type="ARBA" id="ARBA00004651"/>
    </source>
</evidence>
<comment type="subcellular location">
    <subcellularLocation>
        <location evidence="1">Cell membrane</location>
        <topology evidence="1">Multi-pass membrane protein</topology>
    </subcellularLocation>
</comment>
<keyword evidence="2" id="KW-0813">Transport</keyword>
<dbReference type="EMBL" id="WEKT01000082">
    <property type="protein sequence ID" value="MZI95969.1"/>
    <property type="molecule type" value="Genomic_DNA"/>
</dbReference>
<dbReference type="GO" id="GO:0009401">
    <property type="term" value="P:phosphoenolpyruvate-dependent sugar phosphotransferase system"/>
    <property type="evidence" value="ECO:0007669"/>
    <property type="project" value="UniProtKB-KW"/>
</dbReference>
<dbReference type="PROSITE" id="PS51103">
    <property type="entry name" value="PTS_EIIC_TYPE_1"/>
    <property type="match status" value="1"/>
</dbReference>
<keyword evidence="3" id="KW-1003">Cell membrane</keyword>
<dbReference type="InterPro" id="IPR013013">
    <property type="entry name" value="PTS_EIIC_1"/>
</dbReference>
<feature type="transmembrane region" description="Helical" evidence="9">
    <location>
        <begin position="230"/>
        <end position="253"/>
    </location>
</feature>
<dbReference type="GO" id="GO:0015771">
    <property type="term" value="P:trehalose transport"/>
    <property type="evidence" value="ECO:0007669"/>
    <property type="project" value="TreeGrafter"/>
</dbReference>
<evidence type="ECO:0000256" key="8">
    <source>
        <dbReference type="ARBA" id="ARBA00023136"/>
    </source>
</evidence>
<feature type="transmembrane region" description="Helical" evidence="9">
    <location>
        <begin position="333"/>
        <end position="358"/>
    </location>
</feature>
<dbReference type="GO" id="GO:0008982">
    <property type="term" value="F:protein-N(PI)-phosphohistidine-sugar phosphotransferase activity"/>
    <property type="evidence" value="ECO:0007669"/>
    <property type="project" value="InterPro"/>
</dbReference>
<name>A0A7X4LPX1_9VIBR</name>
<evidence type="ECO:0000256" key="4">
    <source>
        <dbReference type="ARBA" id="ARBA00022597"/>
    </source>
</evidence>
<dbReference type="GO" id="GO:0005886">
    <property type="term" value="C:plasma membrane"/>
    <property type="evidence" value="ECO:0007669"/>
    <property type="project" value="UniProtKB-SubCell"/>
</dbReference>
<dbReference type="Pfam" id="PF02378">
    <property type="entry name" value="PTS_EIIC"/>
    <property type="match status" value="1"/>
</dbReference>